<dbReference type="Gene3D" id="2.40.30.30">
    <property type="entry name" value="Riboflavin kinase-like"/>
    <property type="match status" value="1"/>
</dbReference>
<evidence type="ECO:0000256" key="6">
    <source>
        <dbReference type="ARBA" id="ARBA00022741"/>
    </source>
</evidence>
<dbReference type="Gene3D" id="3.40.50.150">
    <property type="entry name" value="Vaccinia Virus protein VP39"/>
    <property type="match status" value="1"/>
</dbReference>
<dbReference type="Proteomes" id="UP001190700">
    <property type="component" value="Unassembled WGS sequence"/>
</dbReference>
<gene>
    <name evidence="9" type="ORF">CYMTET_51176</name>
</gene>
<dbReference type="AlphaFoldDB" id="A0AAE0BLT2"/>
<dbReference type="SMART" id="SM00904">
    <property type="entry name" value="Flavokinase"/>
    <property type="match status" value="1"/>
</dbReference>
<keyword evidence="6" id="KW-0547">Nucleotide-binding</keyword>
<evidence type="ECO:0000259" key="8">
    <source>
        <dbReference type="SMART" id="SM00904"/>
    </source>
</evidence>
<dbReference type="InterPro" id="IPR029063">
    <property type="entry name" value="SAM-dependent_MTases_sf"/>
</dbReference>
<evidence type="ECO:0000256" key="4">
    <source>
        <dbReference type="ARBA" id="ARBA00022643"/>
    </source>
</evidence>
<proteinExistence type="predicted"/>
<dbReference type="GO" id="GO:0009231">
    <property type="term" value="P:riboflavin biosynthetic process"/>
    <property type="evidence" value="ECO:0007669"/>
    <property type="project" value="InterPro"/>
</dbReference>
<name>A0AAE0BLT2_9CHLO</name>
<accession>A0AAE0BLT2</accession>
<keyword evidence="7" id="KW-0067">ATP-binding</keyword>
<organism evidence="9 10">
    <name type="scientific">Cymbomonas tetramitiformis</name>
    <dbReference type="NCBI Taxonomy" id="36881"/>
    <lineage>
        <taxon>Eukaryota</taxon>
        <taxon>Viridiplantae</taxon>
        <taxon>Chlorophyta</taxon>
        <taxon>Pyramimonadophyceae</taxon>
        <taxon>Pyramimonadales</taxon>
        <taxon>Pyramimonadaceae</taxon>
        <taxon>Cymbomonas</taxon>
    </lineage>
</organism>
<evidence type="ECO:0000256" key="5">
    <source>
        <dbReference type="ARBA" id="ARBA00022679"/>
    </source>
</evidence>
<dbReference type="EC" id="2.7.1.26" evidence="2"/>
<evidence type="ECO:0000313" key="10">
    <source>
        <dbReference type="Proteomes" id="UP001190700"/>
    </source>
</evidence>
<dbReference type="GO" id="GO:0008531">
    <property type="term" value="F:riboflavin kinase activity"/>
    <property type="evidence" value="ECO:0007669"/>
    <property type="project" value="UniProtKB-EC"/>
</dbReference>
<dbReference type="Pfam" id="PF13489">
    <property type="entry name" value="Methyltransf_23"/>
    <property type="match status" value="1"/>
</dbReference>
<reference evidence="9 10" key="1">
    <citation type="journal article" date="2015" name="Genome Biol. Evol.">
        <title>Comparative Genomics of a Bacterivorous Green Alga Reveals Evolutionary Causalities and Consequences of Phago-Mixotrophic Mode of Nutrition.</title>
        <authorList>
            <person name="Burns J.A."/>
            <person name="Paasch A."/>
            <person name="Narechania A."/>
            <person name="Kim E."/>
        </authorList>
    </citation>
    <scope>NUCLEOTIDE SEQUENCE [LARGE SCALE GENOMIC DNA]</scope>
    <source>
        <strain evidence="9 10">PLY_AMNH</strain>
    </source>
</reference>
<feature type="domain" description="Riboflavin kinase" evidence="8">
    <location>
        <begin position="221"/>
        <end position="354"/>
    </location>
</feature>
<keyword evidence="10" id="KW-1185">Reference proteome</keyword>
<evidence type="ECO:0000256" key="2">
    <source>
        <dbReference type="ARBA" id="ARBA00012105"/>
    </source>
</evidence>
<dbReference type="SUPFAM" id="SSF53335">
    <property type="entry name" value="S-adenosyl-L-methionine-dependent methyltransferases"/>
    <property type="match status" value="1"/>
</dbReference>
<dbReference type="InterPro" id="IPR015865">
    <property type="entry name" value="Riboflavin_kinase_bac/euk"/>
</dbReference>
<dbReference type="PANTHER" id="PTHR22749">
    <property type="entry name" value="RIBOFLAVIN KINASE/FMN ADENYLYLTRANSFERASE"/>
    <property type="match status" value="1"/>
</dbReference>
<dbReference type="EMBL" id="LGRX02034091">
    <property type="protein sequence ID" value="KAK3238847.1"/>
    <property type="molecule type" value="Genomic_DNA"/>
</dbReference>
<dbReference type="GO" id="GO:0005524">
    <property type="term" value="F:ATP binding"/>
    <property type="evidence" value="ECO:0007669"/>
    <property type="project" value="UniProtKB-KW"/>
</dbReference>
<dbReference type="SUPFAM" id="SSF82114">
    <property type="entry name" value="Riboflavin kinase-like"/>
    <property type="match status" value="1"/>
</dbReference>
<dbReference type="PANTHER" id="PTHR22749:SF6">
    <property type="entry name" value="RIBOFLAVIN KINASE"/>
    <property type="match status" value="1"/>
</dbReference>
<dbReference type="CDD" id="cd02440">
    <property type="entry name" value="AdoMet_MTases"/>
    <property type="match status" value="1"/>
</dbReference>
<evidence type="ECO:0000256" key="1">
    <source>
        <dbReference type="ARBA" id="ARBA00005201"/>
    </source>
</evidence>
<dbReference type="InterPro" id="IPR023465">
    <property type="entry name" value="Riboflavin_kinase_dom_sf"/>
</dbReference>
<evidence type="ECO:0000256" key="3">
    <source>
        <dbReference type="ARBA" id="ARBA00022630"/>
    </source>
</evidence>
<dbReference type="Pfam" id="PF01687">
    <property type="entry name" value="Flavokinase"/>
    <property type="match status" value="1"/>
</dbReference>
<comment type="caution">
    <text evidence="9">The sequence shown here is derived from an EMBL/GenBank/DDBJ whole genome shotgun (WGS) entry which is preliminary data.</text>
</comment>
<evidence type="ECO:0000256" key="7">
    <source>
        <dbReference type="ARBA" id="ARBA00022840"/>
    </source>
</evidence>
<dbReference type="GO" id="GO:0009398">
    <property type="term" value="P:FMN biosynthetic process"/>
    <property type="evidence" value="ECO:0007669"/>
    <property type="project" value="TreeGrafter"/>
</dbReference>
<keyword evidence="3" id="KW-0285">Flavoprotein</keyword>
<keyword evidence="4" id="KW-0288">FMN</keyword>
<keyword evidence="5" id="KW-0808">Transferase</keyword>
<protein>
    <recommendedName>
        <fullName evidence="2">riboflavin kinase</fullName>
        <ecNumber evidence="2">2.7.1.26</ecNumber>
    </recommendedName>
</protein>
<comment type="pathway">
    <text evidence="1">Cofactor biosynthesis; FMN biosynthesis; FMN from riboflavin (ATP route): step 1/1.</text>
</comment>
<dbReference type="InterPro" id="IPR023468">
    <property type="entry name" value="Riboflavin_kinase"/>
</dbReference>
<sequence length="372" mass="40060">MHFYTPYPNLLYSTPRSLPSRRTASAFSSLPFQTRPAANLERSRLRGRARLSQATCVACASNASGAQGAVAAANLAEGSRVMDVSFAGNTLSSALQEVGVHDILLVQGAASEADQNDDTPVLGNTACVRVLCRDVSELPRYYGPFDAIFFNETCGKLPSAREAINNALQLLKPGGKIIVTVEDSAAQEELRQLTADTPLRALEMEAGACCMVLELPLLYAVGGSPRYMGGEVVVGFGRGSKQMGVPTANIDPQAIAAELEGLAKGVYFGWAQLEGDAGPAHKMVMNIGDRPTFVDGEGISVEVNIMNEYGRDFHGEQLRVIIVGHLRPEMRFPSMGALVEQIHVDIGKARSTLDDPTWQQLRSEPFLTEFQS</sequence>
<evidence type="ECO:0000313" key="9">
    <source>
        <dbReference type="EMBL" id="KAK3238847.1"/>
    </source>
</evidence>